<dbReference type="GO" id="GO:0050660">
    <property type="term" value="F:flavin adenine dinucleotide binding"/>
    <property type="evidence" value="ECO:0007669"/>
    <property type="project" value="InterPro"/>
</dbReference>
<sequence length="234" mass="25854">NVTIFQTRARVQGPNAILVEGKVVTARYILLAVGGWPWIPEFEGSHNAITSNEVFHMESLPDSLAIVGGGYIAVEFATILNRLGCNTTLIYRRELLLRGFDNEVRQFITNEIQRDVTLKLETDVCKIVREDKELSLFLDKGPNISCDSVLYATGRRPLTSELGLENVAVKCAVNGAIRVDSNFMTDEPSIYAIGDVIDRVALTPVALAEGQTVANYLFSKEKSCLRYVNIPSTV</sequence>
<dbReference type="PRINTS" id="PR00368">
    <property type="entry name" value="FADPNR"/>
</dbReference>
<dbReference type="GO" id="GO:0045454">
    <property type="term" value="P:cell redox homeostasis"/>
    <property type="evidence" value="ECO:0007669"/>
    <property type="project" value="InterPro"/>
</dbReference>
<protein>
    <recommendedName>
        <fullName evidence="6">FAD/NAD(P)-binding domain-containing protein</fullName>
    </recommendedName>
</protein>
<dbReference type="PANTHER" id="PTHR42737">
    <property type="entry name" value="GLUTATHIONE REDUCTASE"/>
    <property type="match status" value="1"/>
</dbReference>
<dbReference type="InterPro" id="IPR023753">
    <property type="entry name" value="FAD/NAD-binding_dom"/>
</dbReference>
<evidence type="ECO:0000256" key="1">
    <source>
        <dbReference type="ARBA" id="ARBA00001974"/>
    </source>
</evidence>
<reference evidence="7" key="1">
    <citation type="submission" date="2018-05" db="EMBL/GenBank/DDBJ databases">
        <authorList>
            <person name="Lanie J.A."/>
            <person name="Ng W.-L."/>
            <person name="Kazmierczak K.M."/>
            <person name="Andrzejewski T.M."/>
            <person name="Davidsen T.M."/>
            <person name="Wayne K.J."/>
            <person name="Tettelin H."/>
            <person name="Glass J.I."/>
            <person name="Rusch D."/>
            <person name="Podicherti R."/>
            <person name="Tsui H.-C.T."/>
            <person name="Winkler M.E."/>
        </authorList>
    </citation>
    <scope>NUCLEOTIDE SEQUENCE</scope>
</reference>
<dbReference type="InterPro" id="IPR046952">
    <property type="entry name" value="GSHR/TRXR-like"/>
</dbReference>
<evidence type="ECO:0000313" key="7">
    <source>
        <dbReference type="EMBL" id="SVE47237.1"/>
    </source>
</evidence>
<dbReference type="EMBL" id="UINC01219666">
    <property type="protein sequence ID" value="SVE47237.1"/>
    <property type="molecule type" value="Genomic_DNA"/>
</dbReference>
<comment type="cofactor">
    <cofactor evidence="1">
        <name>FAD</name>
        <dbReference type="ChEBI" id="CHEBI:57692"/>
    </cofactor>
</comment>
<evidence type="ECO:0000256" key="4">
    <source>
        <dbReference type="ARBA" id="ARBA00023157"/>
    </source>
</evidence>
<dbReference type="GO" id="GO:0006749">
    <property type="term" value="P:glutathione metabolic process"/>
    <property type="evidence" value="ECO:0007669"/>
    <property type="project" value="TreeGrafter"/>
</dbReference>
<keyword evidence="3" id="KW-0560">Oxidoreductase</keyword>
<feature type="non-terminal residue" evidence="7">
    <location>
        <position position="234"/>
    </location>
</feature>
<dbReference type="PRINTS" id="PR00411">
    <property type="entry name" value="PNDRDTASEI"/>
</dbReference>
<keyword evidence="4" id="KW-1015">Disulfide bond</keyword>
<organism evidence="7">
    <name type="scientific">marine metagenome</name>
    <dbReference type="NCBI Taxonomy" id="408172"/>
    <lineage>
        <taxon>unclassified sequences</taxon>
        <taxon>metagenomes</taxon>
        <taxon>ecological metagenomes</taxon>
    </lineage>
</organism>
<dbReference type="GO" id="GO:0034599">
    <property type="term" value="P:cellular response to oxidative stress"/>
    <property type="evidence" value="ECO:0007669"/>
    <property type="project" value="TreeGrafter"/>
</dbReference>
<evidence type="ECO:0000256" key="3">
    <source>
        <dbReference type="ARBA" id="ARBA00023002"/>
    </source>
</evidence>
<dbReference type="GO" id="GO:0005739">
    <property type="term" value="C:mitochondrion"/>
    <property type="evidence" value="ECO:0007669"/>
    <property type="project" value="TreeGrafter"/>
</dbReference>
<dbReference type="Pfam" id="PF07992">
    <property type="entry name" value="Pyr_redox_2"/>
    <property type="match status" value="1"/>
</dbReference>
<accession>A0A383DRV9</accession>
<dbReference type="Gene3D" id="3.50.50.60">
    <property type="entry name" value="FAD/NAD(P)-binding domain"/>
    <property type="match status" value="1"/>
</dbReference>
<dbReference type="GO" id="GO:0004362">
    <property type="term" value="F:glutathione-disulfide reductase (NADPH) activity"/>
    <property type="evidence" value="ECO:0007669"/>
    <property type="project" value="TreeGrafter"/>
</dbReference>
<feature type="domain" description="FAD/NAD(P)-binding" evidence="6">
    <location>
        <begin position="2"/>
        <end position="210"/>
    </location>
</feature>
<keyword evidence="5" id="KW-0676">Redox-active center</keyword>
<dbReference type="GO" id="GO:0005829">
    <property type="term" value="C:cytosol"/>
    <property type="evidence" value="ECO:0007669"/>
    <property type="project" value="TreeGrafter"/>
</dbReference>
<name>A0A383DRV9_9ZZZZ</name>
<proteinExistence type="inferred from homology"/>
<evidence type="ECO:0000256" key="5">
    <source>
        <dbReference type="ARBA" id="ARBA00023284"/>
    </source>
</evidence>
<evidence type="ECO:0000259" key="6">
    <source>
        <dbReference type="Pfam" id="PF07992"/>
    </source>
</evidence>
<dbReference type="AlphaFoldDB" id="A0A383DRV9"/>
<dbReference type="InterPro" id="IPR036188">
    <property type="entry name" value="FAD/NAD-bd_sf"/>
</dbReference>
<feature type="non-terminal residue" evidence="7">
    <location>
        <position position="1"/>
    </location>
</feature>
<gene>
    <name evidence="7" type="ORF">METZ01_LOCUS500091</name>
</gene>
<evidence type="ECO:0000256" key="2">
    <source>
        <dbReference type="ARBA" id="ARBA00007532"/>
    </source>
</evidence>
<dbReference type="SUPFAM" id="SSF51905">
    <property type="entry name" value="FAD/NAD(P)-binding domain"/>
    <property type="match status" value="1"/>
</dbReference>
<comment type="similarity">
    <text evidence="2">Belongs to the class-I pyridine nucleotide-disulfide oxidoreductase family.</text>
</comment>
<dbReference type="PANTHER" id="PTHR42737:SF2">
    <property type="entry name" value="GLUTATHIONE REDUCTASE"/>
    <property type="match status" value="1"/>
</dbReference>